<dbReference type="Proteomes" id="UP000051751">
    <property type="component" value="Unassembled WGS sequence"/>
</dbReference>
<comment type="caution">
    <text evidence="3">The sequence shown here is derived from an EMBL/GenBank/DDBJ whole genome shotgun (WGS) entry which is preliminary data.</text>
</comment>
<dbReference type="RefSeq" id="WP_057770441.1">
    <property type="nucleotide sequence ID" value="NZ_JQAT01000005.1"/>
</dbReference>
<dbReference type="Proteomes" id="UP000051645">
    <property type="component" value="Unassembled WGS sequence"/>
</dbReference>
<dbReference type="PATRIC" id="fig|81857.3.peg.1835"/>
<dbReference type="GO" id="GO:0016052">
    <property type="term" value="P:carbohydrate catabolic process"/>
    <property type="evidence" value="ECO:0007669"/>
    <property type="project" value="TreeGrafter"/>
</dbReference>
<organism evidence="3 4">
    <name type="scientific">Lactobacillus selangorensis</name>
    <dbReference type="NCBI Taxonomy" id="81857"/>
    <lineage>
        <taxon>Bacteria</taxon>
        <taxon>Bacillati</taxon>
        <taxon>Bacillota</taxon>
        <taxon>Bacilli</taxon>
        <taxon>Lactobacillales</taxon>
        <taxon>Lactobacillaceae</taxon>
        <taxon>Lactobacillus</taxon>
    </lineage>
</organism>
<reference evidence="4 5" key="1">
    <citation type="journal article" date="2015" name="Genome Announc.">
        <title>Expanding the biotechnology potential of lactobacilli through comparative genomics of 213 strains and associated genera.</title>
        <authorList>
            <person name="Sun Z."/>
            <person name="Harris H.M."/>
            <person name="McCann A."/>
            <person name="Guo C."/>
            <person name="Argimon S."/>
            <person name="Zhang W."/>
            <person name="Yang X."/>
            <person name="Jeffery I.B."/>
            <person name="Cooney J.C."/>
            <person name="Kagawa T.F."/>
            <person name="Liu W."/>
            <person name="Song Y."/>
            <person name="Salvetti E."/>
            <person name="Wrobel A."/>
            <person name="Rasinkangas P."/>
            <person name="Parkhill J."/>
            <person name="Rea M.C."/>
            <person name="O'Sullivan O."/>
            <person name="Ritari J."/>
            <person name="Douillard F.P."/>
            <person name="Paul Ross R."/>
            <person name="Yang R."/>
            <person name="Briner A.E."/>
            <person name="Felis G.E."/>
            <person name="de Vos W.M."/>
            <person name="Barrangou R."/>
            <person name="Klaenhammer T.R."/>
            <person name="Caufield P.W."/>
            <person name="Cui Y."/>
            <person name="Zhang H."/>
            <person name="O'Toole P.W."/>
        </authorList>
    </citation>
    <scope>NUCLEOTIDE SEQUENCE [LARGE SCALE GENOMIC DNA]</scope>
    <source>
        <strain evidence="2 5">ATCC BAA-66</strain>
        <strain evidence="3 4">DSM 13344</strain>
    </source>
</reference>
<comment type="similarity">
    <text evidence="1">Belongs to the glycosyl hydrolase 25 family.</text>
</comment>
<keyword evidence="4" id="KW-1185">Reference proteome</keyword>
<dbReference type="InterPro" id="IPR002053">
    <property type="entry name" value="Glyco_hydro_25"/>
</dbReference>
<dbReference type="PANTHER" id="PTHR34135">
    <property type="entry name" value="LYSOZYME"/>
    <property type="match status" value="1"/>
</dbReference>
<evidence type="ECO:0000256" key="1">
    <source>
        <dbReference type="ARBA" id="ARBA00010646"/>
    </source>
</evidence>
<proteinExistence type="inferred from homology"/>
<dbReference type="PANTHER" id="PTHR34135:SF1">
    <property type="entry name" value="GLYCOSYL HYDROLASE FAMILY 25"/>
    <property type="match status" value="1"/>
</dbReference>
<dbReference type="GO" id="GO:0016998">
    <property type="term" value="P:cell wall macromolecule catabolic process"/>
    <property type="evidence" value="ECO:0007669"/>
    <property type="project" value="InterPro"/>
</dbReference>
<dbReference type="STRING" id="81857.IV38_GL001818"/>
<dbReference type="SUPFAM" id="SSF51445">
    <property type="entry name" value="(Trans)glycosidases"/>
    <property type="match status" value="1"/>
</dbReference>
<dbReference type="EMBL" id="JQAZ01000006">
    <property type="protein sequence ID" value="KRN30552.1"/>
    <property type="molecule type" value="Genomic_DNA"/>
</dbReference>
<keyword evidence="3" id="KW-0378">Hydrolase</keyword>
<protein>
    <submittedName>
        <fullName evidence="3">Glycoside hydrolase family protein</fullName>
    </submittedName>
</protein>
<dbReference type="GO" id="GO:0003796">
    <property type="term" value="F:lysozyme activity"/>
    <property type="evidence" value="ECO:0007669"/>
    <property type="project" value="InterPro"/>
</dbReference>
<dbReference type="GO" id="GO:0009253">
    <property type="term" value="P:peptidoglycan catabolic process"/>
    <property type="evidence" value="ECO:0007669"/>
    <property type="project" value="InterPro"/>
</dbReference>
<evidence type="ECO:0000313" key="3">
    <source>
        <dbReference type="EMBL" id="KRN30552.1"/>
    </source>
</evidence>
<dbReference type="OrthoDB" id="5056238at2"/>
<dbReference type="EMBL" id="JQAT01000005">
    <property type="protein sequence ID" value="KRN27977.1"/>
    <property type="molecule type" value="Genomic_DNA"/>
</dbReference>
<dbReference type="Pfam" id="PF01183">
    <property type="entry name" value="Glyco_hydro_25"/>
    <property type="match status" value="1"/>
</dbReference>
<dbReference type="Gene3D" id="3.20.20.80">
    <property type="entry name" value="Glycosidases"/>
    <property type="match status" value="1"/>
</dbReference>
<dbReference type="InterPro" id="IPR017853">
    <property type="entry name" value="GH"/>
</dbReference>
<dbReference type="PROSITE" id="PS51904">
    <property type="entry name" value="GLYCOSYL_HYDROL_F25_2"/>
    <property type="match status" value="1"/>
</dbReference>
<name>A0A0R2FQ49_9LACO</name>
<sequence>MFIEYKKSLHIIIRIALAMLFLLTTSLGTSEATPKAKRAATKTETARVVDQRPQTGQVIDVSQWQGDIDWQKVNQQVDLAIIRTQYGSEANEASYRLDTKKDEYYQAAKQNKLPFASYAFSQFTSVEGAKQAADSFYAHADKQSKFYVLDDEDHVGDASEQVYINAWLARMRQLTKKKIVLYTYSSYLKENQLDASQFDGTWIADYSANQPQNSDLWQYTSQGHVDGINGDVDISKTTSDQIYNWIKS</sequence>
<evidence type="ECO:0000313" key="5">
    <source>
        <dbReference type="Proteomes" id="UP000051751"/>
    </source>
</evidence>
<evidence type="ECO:0000313" key="4">
    <source>
        <dbReference type="Proteomes" id="UP000051645"/>
    </source>
</evidence>
<dbReference type="AlphaFoldDB" id="A0A0R2FQ49"/>
<evidence type="ECO:0000313" key="2">
    <source>
        <dbReference type="EMBL" id="KRN27977.1"/>
    </source>
</evidence>
<accession>A0A0R2FQ49</accession>
<gene>
    <name evidence="2" type="ORF">IV38_GL001818</name>
    <name evidence="3" type="ORF">IV40_GL001737</name>
</gene>